<evidence type="ECO:0000313" key="6">
    <source>
        <dbReference type="Proteomes" id="UP000620124"/>
    </source>
</evidence>
<comment type="subunit">
    <text evidence="1">Component of the COP9 signalosome (CSN) complex.</text>
</comment>
<dbReference type="Gene3D" id="3.40.140.10">
    <property type="entry name" value="Cytidine Deaminase, domain 2"/>
    <property type="match status" value="1"/>
</dbReference>
<dbReference type="Proteomes" id="UP000620124">
    <property type="component" value="Unassembled WGS sequence"/>
</dbReference>
<dbReference type="GO" id="GO:0008237">
    <property type="term" value="F:metallopeptidase activity"/>
    <property type="evidence" value="ECO:0007669"/>
    <property type="project" value="InterPro"/>
</dbReference>
<evidence type="ECO:0000256" key="2">
    <source>
        <dbReference type="ARBA" id="ARBA00014880"/>
    </source>
</evidence>
<gene>
    <name evidence="5" type="ORF">MVEN_01029900</name>
</gene>
<evidence type="ECO:0000313" key="5">
    <source>
        <dbReference type="EMBL" id="KAF7356939.1"/>
    </source>
</evidence>
<dbReference type="Pfam" id="PF18323">
    <property type="entry name" value="CSN5_C"/>
    <property type="match status" value="1"/>
</dbReference>
<feature type="domain" description="Cop9 signalosome subunit 5 C-terminal" evidence="4">
    <location>
        <begin position="124"/>
        <end position="164"/>
    </location>
</feature>
<evidence type="ECO:0000259" key="3">
    <source>
        <dbReference type="Pfam" id="PF01398"/>
    </source>
</evidence>
<dbReference type="InterPro" id="IPR000555">
    <property type="entry name" value="JAMM/MPN+_dom"/>
</dbReference>
<reference evidence="5" key="1">
    <citation type="submission" date="2020-05" db="EMBL/GenBank/DDBJ databases">
        <title>Mycena genomes resolve the evolution of fungal bioluminescence.</title>
        <authorList>
            <person name="Tsai I.J."/>
        </authorList>
    </citation>
    <scope>NUCLEOTIDE SEQUENCE</scope>
    <source>
        <strain evidence="5">CCC161011</strain>
    </source>
</reference>
<dbReference type="InterPro" id="IPR040961">
    <property type="entry name" value="CSN5_C"/>
</dbReference>
<evidence type="ECO:0000256" key="1">
    <source>
        <dbReference type="ARBA" id="ARBA00011098"/>
    </source>
</evidence>
<name>A0A8H6YDD4_9AGAR</name>
<accession>A0A8H6YDD4</accession>
<organism evidence="5 6">
    <name type="scientific">Mycena venus</name>
    <dbReference type="NCBI Taxonomy" id="2733690"/>
    <lineage>
        <taxon>Eukaryota</taxon>
        <taxon>Fungi</taxon>
        <taxon>Dikarya</taxon>
        <taxon>Basidiomycota</taxon>
        <taxon>Agaricomycotina</taxon>
        <taxon>Agaricomycetes</taxon>
        <taxon>Agaricomycetidae</taxon>
        <taxon>Agaricales</taxon>
        <taxon>Marasmiineae</taxon>
        <taxon>Mycenaceae</taxon>
        <taxon>Mycena</taxon>
    </lineage>
</organism>
<comment type="caution">
    <text evidence="5">The sequence shown here is derived from an EMBL/GenBank/DDBJ whole genome shotgun (WGS) entry which is preliminary data.</text>
</comment>
<dbReference type="EMBL" id="JACAZI010000007">
    <property type="protein sequence ID" value="KAF7356939.1"/>
    <property type="molecule type" value="Genomic_DNA"/>
</dbReference>
<feature type="domain" description="JAB1/MPN/MOV34 metalloenzyme" evidence="3">
    <location>
        <begin position="4"/>
        <end position="68"/>
    </location>
</feature>
<dbReference type="OrthoDB" id="605656at2759"/>
<proteinExistence type="predicted"/>
<keyword evidence="6" id="KW-1185">Reference proteome</keyword>
<protein>
    <recommendedName>
        <fullName evidence="2">COP9 signalosome complex subunit 5</fullName>
    </recommendedName>
</protein>
<evidence type="ECO:0000259" key="4">
    <source>
        <dbReference type="Pfam" id="PF18323"/>
    </source>
</evidence>
<dbReference type="AlphaFoldDB" id="A0A8H6YDD4"/>
<sequence>MPHEIMGLMENKLVGNALVIMDSFVLPMQGTEMCVNVASEVNGYMVKYIDKSEKAWRLKNTIGWTRSSWLLLTQTLSAGKVDIGALRTFPENCKPPSAAGAVAEYQFIPSGQQVSGMLWNKTLSQSPLISNRAYIVSQLLNLHQKLTKAQSAVGSACTAVMAIKDVVFSMHARCRGEVTDTAMADAMSSWMVP</sequence>
<dbReference type="Pfam" id="PF01398">
    <property type="entry name" value="JAB"/>
    <property type="match status" value="1"/>
</dbReference>